<evidence type="ECO:0000256" key="1">
    <source>
        <dbReference type="SAM" id="MobiDB-lite"/>
    </source>
</evidence>
<feature type="non-terminal residue" evidence="2">
    <location>
        <position position="1"/>
    </location>
</feature>
<comment type="caution">
    <text evidence="2">The sequence shown here is derived from an EMBL/GenBank/DDBJ whole genome shotgun (WGS) entry which is preliminary data.</text>
</comment>
<proteinExistence type="predicted"/>
<dbReference type="EMBL" id="SNRW01024235">
    <property type="protein sequence ID" value="KAA6362415.1"/>
    <property type="molecule type" value="Genomic_DNA"/>
</dbReference>
<feature type="region of interest" description="Disordered" evidence="1">
    <location>
        <begin position="1"/>
        <end position="30"/>
    </location>
</feature>
<name>A0A5J4TYC7_9EUKA</name>
<protein>
    <submittedName>
        <fullName evidence="2">Uncharacterized protein</fullName>
    </submittedName>
</protein>
<dbReference type="Proteomes" id="UP000324800">
    <property type="component" value="Unassembled WGS sequence"/>
</dbReference>
<evidence type="ECO:0000313" key="2">
    <source>
        <dbReference type="EMBL" id="KAA6362415.1"/>
    </source>
</evidence>
<feature type="region of interest" description="Disordered" evidence="1">
    <location>
        <begin position="122"/>
        <end position="146"/>
    </location>
</feature>
<sequence>FSEIVKNKAKERQNKKKQEKEEKDLKVGKMKKDSENGEINFVDIDDWIFMIGEKIIYETNNYEDEFDPFDQNQKQSLTDNDKQESMNRTLELCGIIGNTIVDVYGLGANYKGSIVVREKKNKRSRDQIEADESEGTNLIQMKKARK</sequence>
<accession>A0A5J4TYC7</accession>
<gene>
    <name evidence="2" type="ORF">EZS28_042058</name>
</gene>
<evidence type="ECO:0000313" key="3">
    <source>
        <dbReference type="Proteomes" id="UP000324800"/>
    </source>
</evidence>
<dbReference type="AlphaFoldDB" id="A0A5J4TYC7"/>
<reference evidence="2 3" key="1">
    <citation type="submission" date="2019-03" db="EMBL/GenBank/DDBJ databases">
        <title>Single cell metagenomics reveals metabolic interactions within the superorganism composed of flagellate Streblomastix strix and complex community of Bacteroidetes bacteria on its surface.</title>
        <authorList>
            <person name="Treitli S.C."/>
            <person name="Kolisko M."/>
            <person name="Husnik F."/>
            <person name="Keeling P."/>
            <person name="Hampl V."/>
        </authorList>
    </citation>
    <scope>NUCLEOTIDE SEQUENCE [LARGE SCALE GENOMIC DNA]</scope>
    <source>
        <strain evidence="2">ST1C</strain>
    </source>
</reference>
<organism evidence="2 3">
    <name type="scientific">Streblomastix strix</name>
    <dbReference type="NCBI Taxonomy" id="222440"/>
    <lineage>
        <taxon>Eukaryota</taxon>
        <taxon>Metamonada</taxon>
        <taxon>Preaxostyla</taxon>
        <taxon>Oxymonadida</taxon>
        <taxon>Streblomastigidae</taxon>
        <taxon>Streblomastix</taxon>
    </lineage>
</organism>